<dbReference type="GO" id="GO:0005576">
    <property type="term" value="C:extracellular region"/>
    <property type="evidence" value="ECO:0007669"/>
    <property type="project" value="UniProtKB-SubCell"/>
</dbReference>
<feature type="signal peptide" evidence="6">
    <location>
        <begin position="1"/>
        <end position="17"/>
    </location>
</feature>
<feature type="domain" description="Thyroglobulin type-1" evidence="7">
    <location>
        <begin position="118"/>
        <end position="187"/>
    </location>
</feature>
<evidence type="ECO:0000256" key="6">
    <source>
        <dbReference type="SAM" id="SignalP"/>
    </source>
</evidence>
<evidence type="ECO:0000313" key="8">
    <source>
        <dbReference type="EMBL" id="KAK7482967.1"/>
    </source>
</evidence>
<dbReference type="InterPro" id="IPR000716">
    <property type="entry name" value="Thyroglobulin_1"/>
</dbReference>
<accession>A0ABD0K766</accession>
<gene>
    <name evidence="8" type="ORF">BaRGS_00025744</name>
</gene>
<evidence type="ECO:0000256" key="4">
    <source>
        <dbReference type="ARBA" id="ARBA00023157"/>
    </source>
</evidence>
<dbReference type="Gene3D" id="2.10.80.20">
    <property type="match status" value="1"/>
</dbReference>
<feature type="chain" id="PRO_5044889676" description="Thyroglobulin type-1 domain-containing protein" evidence="6">
    <location>
        <begin position="18"/>
        <end position="250"/>
    </location>
</feature>
<keyword evidence="2" id="KW-0964">Secreted</keyword>
<comment type="subcellular location">
    <subcellularLocation>
        <location evidence="1">Secreted</location>
    </subcellularLocation>
</comment>
<dbReference type="EMBL" id="JACVVK020000235">
    <property type="protein sequence ID" value="KAK7482967.1"/>
    <property type="molecule type" value="Genomic_DNA"/>
</dbReference>
<keyword evidence="3" id="KW-0677">Repeat</keyword>
<protein>
    <recommendedName>
        <fullName evidence="7">Thyroglobulin type-1 domain-containing protein</fullName>
    </recommendedName>
</protein>
<evidence type="ECO:0000313" key="9">
    <source>
        <dbReference type="Proteomes" id="UP001519460"/>
    </source>
</evidence>
<evidence type="ECO:0000256" key="1">
    <source>
        <dbReference type="ARBA" id="ARBA00004613"/>
    </source>
</evidence>
<evidence type="ECO:0000256" key="2">
    <source>
        <dbReference type="ARBA" id="ARBA00022525"/>
    </source>
</evidence>
<evidence type="ECO:0000259" key="7">
    <source>
        <dbReference type="PROSITE" id="PS51162"/>
    </source>
</evidence>
<comment type="caution">
    <text evidence="5">Lacks conserved residue(s) required for the propagation of feature annotation.</text>
</comment>
<reference evidence="8 9" key="1">
    <citation type="journal article" date="2023" name="Sci. Data">
        <title>Genome assembly of the Korean intertidal mud-creeper Batillaria attramentaria.</title>
        <authorList>
            <person name="Patra A.K."/>
            <person name="Ho P.T."/>
            <person name="Jun S."/>
            <person name="Lee S.J."/>
            <person name="Kim Y."/>
            <person name="Won Y.J."/>
        </authorList>
    </citation>
    <scope>NUCLEOTIDE SEQUENCE [LARGE SCALE GENOMIC DNA]</scope>
    <source>
        <strain evidence="8">Wonlab-2016</strain>
    </source>
</reference>
<keyword evidence="4" id="KW-1015">Disulfide bond</keyword>
<organism evidence="8 9">
    <name type="scientific">Batillaria attramentaria</name>
    <dbReference type="NCBI Taxonomy" id="370345"/>
    <lineage>
        <taxon>Eukaryota</taxon>
        <taxon>Metazoa</taxon>
        <taxon>Spiralia</taxon>
        <taxon>Lophotrochozoa</taxon>
        <taxon>Mollusca</taxon>
        <taxon>Gastropoda</taxon>
        <taxon>Caenogastropoda</taxon>
        <taxon>Sorbeoconcha</taxon>
        <taxon>Cerithioidea</taxon>
        <taxon>Batillariidae</taxon>
        <taxon>Batillaria</taxon>
    </lineage>
</organism>
<comment type="caution">
    <text evidence="8">The sequence shown here is derived from an EMBL/GenBank/DDBJ whole genome shotgun (WGS) entry which is preliminary data.</text>
</comment>
<keyword evidence="9" id="KW-1185">Reference proteome</keyword>
<sequence>MMLKVILVSLAISCASAIVCEPDICARVRCAAVTAESCANGNIVQGGGYCGCCDACVQTLAEGSSCLSTILLGVPATATCDDGLICDPATHTCQKPSVLLQGVVKRQISVVPAGTTTALSCAQRVLQMQTASSNGLPLLGQTIPKCAADGSYAPRQCEGSVCYCVDPNGNQIPGYTANIGDSGNMDCQCARDQYAYQQTGLIGRLFTCTNTGSYQRYACTGSVCYCADNLGQMRTGTQTVNIGNIGALQC</sequence>
<evidence type="ECO:0000256" key="3">
    <source>
        <dbReference type="ARBA" id="ARBA00022737"/>
    </source>
</evidence>
<dbReference type="InterPro" id="IPR036857">
    <property type="entry name" value="Thyroglobulin_1_sf"/>
</dbReference>
<name>A0ABD0K766_9CAEN</name>
<dbReference type="SUPFAM" id="SSF57610">
    <property type="entry name" value="Thyroglobulin type-1 domain"/>
    <property type="match status" value="2"/>
</dbReference>
<dbReference type="CDD" id="cd00191">
    <property type="entry name" value="TY"/>
    <property type="match status" value="1"/>
</dbReference>
<dbReference type="PANTHER" id="PTHR12352">
    <property type="entry name" value="SECRETED MODULAR CALCIUM-BINDING PROTEIN"/>
    <property type="match status" value="1"/>
</dbReference>
<dbReference type="Gene3D" id="4.10.800.10">
    <property type="entry name" value="Thyroglobulin type-1"/>
    <property type="match status" value="1"/>
</dbReference>
<dbReference type="Pfam" id="PF00086">
    <property type="entry name" value="Thyroglobulin_1"/>
    <property type="match status" value="1"/>
</dbReference>
<dbReference type="Proteomes" id="UP001519460">
    <property type="component" value="Unassembled WGS sequence"/>
</dbReference>
<keyword evidence="6" id="KW-0732">Signal</keyword>
<proteinExistence type="predicted"/>
<dbReference type="InterPro" id="IPR051950">
    <property type="entry name" value="Dev_reg/Prot_inhib"/>
</dbReference>
<dbReference type="AlphaFoldDB" id="A0ABD0K766"/>
<dbReference type="InterPro" id="IPR053741">
    <property type="entry name" value="Ser_Fungal_Prot_Inhib_sf"/>
</dbReference>
<dbReference type="SMART" id="SM00211">
    <property type="entry name" value="TY"/>
    <property type="match status" value="2"/>
</dbReference>
<dbReference type="PROSITE" id="PS51162">
    <property type="entry name" value="THYROGLOBULIN_1_2"/>
    <property type="match status" value="1"/>
</dbReference>
<dbReference type="PANTHER" id="PTHR12352:SF3">
    <property type="entry name" value="NIDOGEN-2"/>
    <property type="match status" value="1"/>
</dbReference>
<evidence type="ECO:0000256" key="5">
    <source>
        <dbReference type="PROSITE-ProRule" id="PRU00500"/>
    </source>
</evidence>